<feature type="transmembrane region" description="Helical" evidence="6">
    <location>
        <begin position="135"/>
        <end position="153"/>
    </location>
</feature>
<evidence type="ECO:0000256" key="4">
    <source>
        <dbReference type="ARBA" id="ARBA00022989"/>
    </source>
</evidence>
<sequence length="550" mass="60545">MNLSNIMGLLGGLALFLYGMQMMSNGLEQTARNQMRDILKKITSNRITGVLTGALITAVIQSSSATTVMVVGFVNSGIMNLEQATWIIMGANIGTTITGQLIALDVGAIAPLFAFIGVAAVVFQKNEKLKHVGEILAGLGVLFIGMNMMSSAMKPLANEPQFVNMLTKVENPIVGILMGMVFTAIIQSSSASVGILQALAASGVIGLNSAAFILFGQNIGTCITALLASIGTTTNAKRTTLIHIIFNVFGTIVFTILCLITPLISIMQHITPASVPSQIANLHTLFNIVTTLLLLPIGSFLPKAASLILRDRKDEARTKNGMFVKYLLDPKNVHTETTMISVICIEGIRNELSRMTAMAKENVHDSFDVFEHCDEEKFKEVESREEYVDFLNKEISSYITNAITHEATKAGSQIFNSFYTVTSNIERISDHAVNIAGYYKMIHEKNIIFSDNANLEIAEIKDTCDQTMDMLLEKPENIVKWHENVTCMEQKIDDMTEHFRNNMYKRIQDGKCSDEGSILFSEMLTDFERIGDHALNISNEILKITMKEIV</sequence>
<dbReference type="PANTHER" id="PTHR10010">
    <property type="entry name" value="SOLUTE CARRIER FAMILY 34 SODIUM PHOSPHATE , MEMBER 2-RELATED"/>
    <property type="match status" value="1"/>
</dbReference>
<keyword evidence="9" id="KW-1185">Reference proteome</keyword>
<evidence type="ECO:0000313" key="8">
    <source>
        <dbReference type="EMBL" id="KQC84435.1"/>
    </source>
</evidence>
<organism evidence="8 9">
    <name type="scientific">Butyribacter intestini</name>
    <dbReference type="NCBI Taxonomy" id="1703332"/>
    <lineage>
        <taxon>Bacteria</taxon>
        <taxon>Bacillati</taxon>
        <taxon>Bacillota</taxon>
        <taxon>Clostridia</taxon>
        <taxon>Lachnospirales</taxon>
        <taxon>Lachnospiraceae</taxon>
        <taxon>Butyribacter</taxon>
    </lineage>
</organism>
<dbReference type="NCBIfam" id="NF037997">
    <property type="entry name" value="Na_Pi_symport"/>
    <property type="match status" value="1"/>
</dbReference>
<dbReference type="RefSeq" id="WP_055946172.1">
    <property type="nucleotide sequence ID" value="NZ_JAQDCV010000003.1"/>
</dbReference>
<protein>
    <submittedName>
        <fullName evidence="8">Na/Pi-cotransporter</fullName>
    </submittedName>
</protein>
<evidence type="ECO:0000256" key="2">
    <source>
        <dbReference type="ARBA" id="ARBA00022475"/>
    </source>
</evidence>
<feature type="transmembrane region" description="Helical" evidence="6">
    <location>
        <begin position="48"/>
        <end position="74"/>
    </location>
</feature>
<dbReference type="GO" id="GO:0005886">
    <property type="term" value="C:plasma membrane"/>
    <property type="evidence" value="ECO:0007669"/>
    <property type="project" value="UniProtKB-SubCell"/>
</dbReference>
<dbReference type="Pfam" id="PF01895">
    <property type="entry name" value="PhoU"/>
    <property type="match status" value="2"/>
</dbReference>
<dbReference type="InterPro" id="IPR038078">
    <property type="entry name" value="PhoU-like_sf"/>
</dbReference>
<feature type="transmembrane region" description="Helical" evidence="6">
    <location>
        <begin position="101"/>
        <end position="123"/>
    </location>
</feature>
<feature type="transmembrane region" description="Helical" evidence="6">
    <location>
        <begin position="279"/>
        <end position="301"/>
    </location>
</feature>
<dbReference type="InterPro" id="IPR026022">
    <property type="entry name" value="PhoU_dom"/>
</dbReference>
<feature type="transmembrane region" description="Helical" evidence="6">
    <location>
        <begin position="244"/>
        <end position="267"/>
    </location>
</feature>
<keyword evidence="2" id="KW-1003">Cell membrane</keyword>
<feature type="transmembrane region" description="Helical" evidence="6">
    <location>
        <begin position="211"/>
        <end position="232"/>
    </location>
</feature>
<comment type="caution">
    <text evidence="8">The sequence shown here is derived from an EMBL/GenBank/DDBJ whole genome shotgun (WGS) entry which is preliminary data.</text>
</comment>
<keyword evidence="5 6" id="KW-0472">Membrane</keyword>
<dbReference type="InterPro" id="IPR004633">
    <property type="entry name" value="NaPi_cotrn-rel/YqeW-like"/>
</dbReference>
<evidence type="ECO:0000259" key="7">
    <source>
        <dbReference type="Pfam" id="PF01895"/>
    </source>
</evidence>
<dbReference type="Gene3D" id="1.20.58.220">
    <property type="entry name" value="Phosphate transport system protein phou homolog 2, domain 2"/>
    <property type="match status" value="1"/>
</dbReference>
<dbReference type="PANTHER" id="PTHR10010:SF46">
    <property type="entry name" value="SODIUM-DEPENDENT PHOSPHATE TRANSPORT PROTEIN 2B"/>
    <property type="match status" value="1"/>
</dbReference>
<dbReference type="NCBIfam" id="TIGR00704">
    <property type="entry name" value="NaPi_cotrn_rel"/>
    <property type="match status" value="1"/>
</dbReference>
<dbReference type="GO" id="GO:0005436">
    <property type="term" value="F:sodium:phosphate symporter activity"/>
    <property type="evidence" value="ECO:0007669"/>
    <property type="project" value="InterPro"/>
</dbReference>
<comment type="subcellular location">
    <subcellularLocation>
        <location evidence="1">Cell membrane</location>
        <topology evidence="1">Multi-pass membrane protein</topology>
    </subcellularLocation>
</comment>
<proteinExistence type="predicted"/>
<evidence type="ECO:0000256" key="1">
    <source>
        <dbReference type="ARBA" id="ARBA00004651"/>
    </source>
</evidence>
<evidence type="ECO:0000313" key="9">
    <source>
        <dbReference type="Proteomes" id="UP000050833"/>
    </source>
</evidence>
<dbReference type="EMBL" id="LLKB01000006">
    <property type="protein sequence ID" value="KQC84435.1"/>
    <property type="molecule type" value="Genomic_DNA"/>
</dbReference>
<name>A0AAW3JPK9_9FIRM</name>
<evidence type="ECO:0000256" key="3">
    <source>
        <dbReference type="ARBA" id="ARBA00022692"/>
    </source>
</evidence>
<evidence type="ECO:0000256" key="6">
    <source>
        <dbReference type="SAM" id="Phobius"/>
    </source>
</evidence>
<accession>A0AAW3JPK9</accession>
<dbReference type="InterPro" id="IPR003841">
    <property type="entry name" value="Na/Pi_transpt"/>
</dbReference>
<gene>
    <name evidence="8" type="ORF">APZ18_14135</name>
</gene>
<reference evidence="8 9" key="1">
    <citation type="submission" date="2015-10" db="EMBL/GenBank/DDBJ databases">
        <title>Butyribacter intestini gen. nov., sp. nov., a butyric acid-producing bacterium of the family Lachnospiraceae isolated from the human faeces.</title>
        <authorList>
            <person name="Zou Y."/>
            <person name="Xue W."/>
            <person name="Luo G."/>
            <person name="Lv M."/>
        </authorList>
    </citation>
    <scope>NUCLEOTIDE SEQUENCE [LARGE SCALE GENOMIC DNA]</scope>
    <source>
        <strain evidence="8 9">TF01-11</strain>
    </source>
</reference>
<dbReference type="Proteomes" id="UP000050833">
    <property type="component" value="Unassembled WGS sequence"/>
</dbReference>
<feature type="domain" description="PhoU" evidence="7">
    <location>
        <begin position="352"/>
        <end position="436"/>
    </location>
</feature>
<keyword evidence="4 6" id="KW-1133">Transmembrane helix</keyword>
<evidence type="ECO:0000256" key="5">
    <source>
        <dbReference type="ARBA" id="ARBA00023136"/>
    </source>
</evidence>
<dbReference type="AlphaFoldDB" id="A0AAW3JPK9"/>
<feature type="domain" description="PhoU" evidence="7">
    <location>
        <begin position="483"/>
        <end position="540"/>
    </location>
</feature>
<dbReference type="GO" id="GO:0044341">
    <property type="term" value="P:sodium-dependent phosphate transport"/>
    <property type="evidence" value="ECO:0007669"/>
    <property type="project" value="InterPro"/>
</dbReference>
<feature type="transmembrane region" description="Helical" evidence="6">
    <location>
        <begin position="173"/>
        <end position="199"/>
    </location>
</feature>
<keyword evidence="3 6" id="KW-0812">Transmembrane</keyword>
<dbReference type="SUPFAM" id="SSF109755">
    <property type="entry name" value="PhoU-like"/>
    <property type="match status" value="1"/>
</dbReference>
<feature type="transmembrane region" description="Helical" evidence="6">
    <location>
        <begin position="6"/>
        <end position="27"/>
    </location>
</feature>
<dbReference type="Pfam" id="PF02690">
    <property type="entry name" value="Na_Pi_cotrans"/>
    <property type="match status" value="1"/>
</dbReference>